<dbReference type="Proteomes" id="UP000199071">
    <property type="component" value="Unassembled WGS sequence"/>
</dbReference>
<dbReference type="Gene3D" id="3.30.2020.30">
    <property type="match status" value="1"/>
</dbReference>
<dbReference type="RefSeq" id="WP_090876735.1">
    <property type="nucleotide sequence ID" value="NZ_FMXQ01000004.1"/>
</dbReference>
<keyword evidence="2" id="KW-0408">Iron</keyword>
<dbReference type="AlphaFoldDB" id="A0A1G6CHE0"/>
<keyword evidence="1" id="KW-0479">Metal-binding</keyword>
<evidence type="ECO:0000313" key="5">
    <source>
        <dbReference type="Proteomes" id="UP000199071"/>
    </source>
</evidence>
<dbReference type="PANTHER" id="PTHR35303">
    <property type="entry name" value="OS02G0197800 PROTEIN"/>
    <property type="match status" value="1"/>
</dbReference>
<gene>
    <name evidence="4" type="ORF">SAMN02982931_02491</name>
</gene>
<evidence type="ECO:0000313" key="4">
    <source>
        <dbReference type="EMBL" id="SDB32172.1"/>
    </source>
</evidence>
<dbReference type="Pfam" id="PF06155">
    <property type="entry name" value="GBBH-like_N"/>
    <property type="match status" value="1"/>
</dbReference>
<dbReference type="OrthoDB" id="9794178at2"/>
<organism evidence="4 5">
    <name type="scientific">Bauldia litoralis</name>
    <dbReference type="NCBI Taxonomy" id="665467"/>
    <lineage>
        <taxon>Bacteria</taxon>
        <taxon>Pseudomonadati</taxon>
        <taxon>Pseudomonadota</taxon>
        <taxon>Alphaproteobacteria</taxon>
        <taxon>Hyphomicrobiales</taxon>
        <taxon>Kaistiaceae</taxon>
        <taxon>Bauldia</taxon>
    </lineage>
</organism>
<dbReference type="STRING" id="665467.SAMN02982931_02491"/>
<dbReference type="InterPro" id="IPR010376">
    <property type="entry name" value="GBBH-like_N"/>
</dbReference>
<feature type="domain" description="Gamma-butyrobetaine hydroxylase-like N-terminal" evidence="3">
    <location>
        <begin position="12"/>
        <end position="95"/>
    </location>
</feature>
<evidence type="ECO:0000256" key="1">
    <source>
        <dbReference type="ARBA" id="ARBA00022723"/>
    </source>
</evidence>
<name>A0A1G6CHE0_9HYPH</name>
<dbReference type="EMBL" id="FMXQ01000004">
    <property type="protein sequence ID" value="SDB32172.1"/>
    <property type="molecule type" value="Genomic_DNA"/>
</dbReference>
<proteinExistence type="predicted"/>
<evidence type="ECO:0000259" key="3">
    <source>
        <dbReference type="Pfam" id="PF06155"/>
    </source>
</evidence>
<evidence type="ECO:0000256" key="2">
    <source>
        <dbReference type="ARBA" id="ARBA00023004"/>
    </source>
</evidence>
<dbReference type="GO" id="GO:0046872">
    <property type="term" value="F:metal ion binding"/>
    <property type="evidence" value="ECO:0007669"/>
    <property type="project" value="UniProtKB-KW"/>
</dbReference>
<protein>
    <submittedName>
        <fullName evidence="4">DUF971 family protein</fullName>
    </submittedName>
</protein>
<reference evidence="4 5" key="1">
    <citation type="submission" date="2016-10" db="EMBL/GenBank/DDBJ databases">
        <authorList>
            <person name="de Groot N.N."/>
        </authorList>
    </citation>
    <scope>NUCLEOTIDE SEQUENCE [LARGE SCALE GENOMIC DNA]</scope>
    <source>
        <strain evidence="4 5">ATCC 35022</strain>
    </source>
</reference>
<sequence length="125" mass="14132">MNDRQPWPTEVKLRSDRRSIGIRFDDGSAYDLRAEYLRVLSPSAEVQGHSPEQRQTVGGKIDVAITAIDPVGNYAVRLTFSDGHDSGLFSWNYLRKLGEDEAELWNGYLAELKEKGLAREPRRPG</sequence>
<dbReference type="InterPro" id="IPR038492">
    <property type="entry name" value="GBBH-like_N_sf"/>
</dbReference>
<keyword evidence="5" id="KW-1185">Reference proteome</keyword>
<dbReference type="PANTHER" id="PTHR35303:SF5">
    <property type="entry name" value="OS02G0197800 PROTEIN"/>
    <property type="match status" value="1"/>
</dbReference>
<accession>A0A1G6CHE0</accession>